<keyword evidence="14" id="KW-0943">RNA-mediated gene silencing</keyword>
<dbReference type="SMART" id="SM00535">
    <property type="entry name" value="RIBOc"/>
    <property type="match status" value="2"/>
</dbReference>
<keyword evidence="12" id="KW-0460">Magnesium</keyword>
<dbReference type="Gene3D" id="3.30.160.380">
    <property type="entry name" value="Dicer dimerisation domain"/>
    <property type="match status" value="1"/>
</dbReference>
<dbReference type="SUPFAM" id="SSF52540">
    <property type="entry name" value="P-loop containing nucleoside triphosphate hydrolases"/>
    <property type="match status" value="1"/>
</dbReference>
<dbReference type="Pfam" id="PF00271">
    <property type="entry name" value="Helicase_C"/>
    <property type="match status" value="1"/>
</dbReference>
<protein>
    <recommendedName>
        <fullName evidence="18">Endoribonuclease Dicer homolog 1</fullName>
    </recommendedName>
    <alternativeName>
        <fullName evidence="19">Dicer-like protein 1</fullName>
    </alternativeName>
</protein>
<dbReference type="GO" id="GO:0005634">
    <property type="term" value="C:nucleus"/>
    <property type="evidence" value="ECO:0007669"/>
    <property type="project" value="UniProtKB-SubCell"/>
</dbReference>
<dbReference type="Pfam" id="PF02170">
    <property type="entry name" value="PAZ"/>
    <property type="match status" value="1"/>
</dbReference>
<dbReference type="GO" id="GO:0004525">
    <property type="term" value="F:ribonuclease III activity"/>
    <property type="evidence" value="ECO:0007669"/>
    <property type="project" value="InterPro"/>
</dbReference>
<keyword evidence="13 20" id="KW-0694">RNA-binding</keyword>
<dbReference type="Gene3D" id="3.30.160.20">
    <property type="match status" value="2"/>
</dbReference>
<feature type="domain" description="DRBM" evidence="22">
    <location>
        <begin position="1769"/>
        <end position="1832"/>
    </location>
</feature>
<evidence type="ECO:0000256" key="6">
    <source>
        <dbReference type="ARBA" id="ARBA00022737"/>
    </source>
</evidence>
<dbReference type="InterPro" id="IPR036085">
    <property type="entry name" value="PAZ_dom_sf"/>
</dbReference>
<keyword evidence="7" id="KW-0547">Nucleotide-binding</keyword>
<evidence type="ECO:0000259" key="24">
    <source>
        <dbReference type="PROSITE" id="PS50821"/>
    </source>
</evidence>
<keyword evidence="16" id="KW-0539">Nucleus</keyword>
<feature type="region of interest" description="Disordered" evidence="21">
    <location>
        <begin position="240"/>
        <end position="270"/>
    </location>
</feature>
<evidence type="ECO:0000259" key="25">
    <source>
        <dbReference type="PROSITE" id="PS51192"/>
    </source>
</evidence>
<evidence type="ECO:0000256" key="9">
    <source>
        <dbReference type="ARBA" id="ARBA00022801"/>
    </source>
</evidence>
<evidence type="ECO:0000256" key="17">
    <source>
        <dbReference type="ARBA" id="ARBA00035116"/>
    </source>
</evidence>
<dbReference type="FunFam" id="3.40.50.300:FF:000420">
    <property type="entry name" value="Endoribonuclease dicer-like 1"/>
    <property type="match status" value="1"/>
</dbReference>
<accession>A0A6I9SNP7</accession>
<dbReference type="GO" id="GO:0010267">
    <property type="term" value="P:ta-siRNA processing"/>
    <property type="evidence" value="ECO:0007669"/>
    <property type="project" value="UniProtKB-ARBA"/>
</dbReference>
<evidence type="ECO:0000256" key="16">
    <source>
        <dbReference type="ARBA" id="ARBA00023242"/>
    </source>
</evidence>
<comment type="cofactor">
    <cofactor evidence="2">
        <name>Mg(2+)</name>
        <dbReference type="ChEBI" id="CHEBI:18420"/>
    </cofactor>
</comment>
<evidence type="ECO:0000259" key="27">
    <source>
        <dbReference type="PROSITE" id="PS51327"/>
    </source>
</evidence>
<evidence type="ECO:0000256" key="8">
    <source>
        <dbReference type="ARBA" id="ARBA00022759"/>
    </source>
</evidence>
<evidence type="ECO:0000259" key="23">
    <source>
        <dbReference type="PROSITE" id="PS50142"/>
    </source>
</evidence>
<dbReference type="Pfam" id="PF00270">
    <property type="entry name" value="DEAD"/>
    <property type="match status" value="1"/>
</dbReference>
<dbReference type="InterPro" id="IPR027417">
    <property type="entry name" value="P-loop_NTPase"/>
</dbReference>
<dbReference type="SUPFAM" id="SSF69065">
    <property type="entry name" value="RNase III domain-like"/>
    <property type="match status" value="2"/>
</dbReference>
<dbReference type="GO" id="GO:0003723">
    <property type="term" value="F:RNA binding"/>
    <property type="evidence" value="ECO:0007669"/>
    <property type="project" value="UniProtKB-UniRule"/>
</dbReference>
<dbReference type="FunFam" id="3.30.160.20:FF:000032">
    <property type="entry name" value="endoribonuclease Dicer homolog 1"/>
    <property type="match status" value="1"/>
</dbReference>
<evidence type="ECO:0000256" key="4">
    <source>
        <dbReference type="ARBA" id="ARBA00022722"/>
    </source>
</evidence>
<keyword evidence="10" id="KW-0347">Helicase</keyword>
<dbReference type="CDD" id="cd00593">
    <property type="entry name" value="RIBOc"/>
    <property type="match status" value="2"/>
</dbReference>
<evidence type="ECO:0000313" key="28">
    <source>
        <dbReference type="Proteomes" id="UP000504604"/>
    </source>
</evidence>
<feature type="domain" description="RNase III" evidence="23">
    <location>
        <begin position="1392"/>
        <end position="1554"/>
    </location>
</feature>
<evidence type="ECO:0000256" key="2">
    <source>
        <dbReference type="ARBA" id="ARBA00001946"/>
    </source>
</evidence>
<evidence type="ECO:0000256" key="19">
    <source>
        <dbReference type="ARBA" id="ARBA00075846"/>
    </source>
</evidence>
<dbReference type="InterPro" id="IPR000999">
    <property type="entry name" value="RNase_III_dom"/>
</dbReference>
<keyword evidence="9" id="KW-0378">Hydrolase</keyword>
<keyword evidence="15" id="KW-0464">Manganese</keyword>
<feature type="domain" description="Helicase C-terminal" evidence="26">
    <location>
        <begin position="680"/>
        <end position="840"/>
    </location>
</feature>
<evidence type="ECO:0000256" key="3">
    <source>
        <dbReference type="ARBA" id="ARBA00004123"/>
    </source>
</evidence>
<evidence type="ECO:0000256" key="18">
    <source>
        <dbReference type="ARBA" id="ARBA00072231"/>
    </source>
</evidence>
<reference evidence="29" key="1">
    <citation type="submission" date="2025-08" db="UniProtKB">
        <authorList>
            <consortium name="RefSeq"/>
        </authorList>
    </citation>
    <scope>IDENTIFICATION</scope>
</reference>
<comment type="similarity">
    <text evidence="17 20">Belongs to the helicase family. Dicer subfamily.</text>
</comment>
<dbReference type="PANTHER" id="PTHR14950">
    <property type="entry name" value="DICER-RELATED"/>
    <property type="match status" value="1"/>
</dbReference>
<dbReference type="PROSITE" id="PS51194">
    <property type="entry name" value="HELICASE_CTER"/>
    <property type="match status" value="1"/>
</dbReference>
<dbReference type="Pfam" id="PF00035">
    <property type="entry name" value="dsrm"/>
    <property type="match status" value="1"/>
</dbReference>
<keyword evidence="8" id="KW-0255">Endonuclease</keyword>
<keyword evidence="5" id="KW-0479">Metal-binding</keyword>
<evidence type="ECO:0000313" key="29">
    <source>
        <dbReference type="RefSeq" id="XP_011071729.1"/>
    </source>
</evidence>
<feature type="domain" description="Helicase ATP-binding" evidence="25">
    <location>
        <begin position="279"/>
        <end position="456"/>
    </location>
</feature>
<dbReference type="SMART" id="SM00949">
    <property type="entry name" value="PAZ"/>
    <property type="match status" value="1"/>
</dbReference>
<dbReference type="CDD" id="cd18034">
    <property type="entry name" value="DEXHc_dicer"/>
    <property type="match status" value="1"/>
</dbReference>
<feature type="domain" description="RNase III" evidence="23">
    <location>
        <begin position="1595"/>
        <end position="1743"/>
    </location>
</feature>
<evidence type="ECO:0000256" key="11">
    <source>
        <dbReference type="ARBA" id="ARBA00022840"/>
    </source>
</evidence>
<feature type="domain" description="Dicer dsRNA-binding fold" evidence="27">
    <location>
        <begin position="868"/>
        <end position="963"/>
    </location>
</feature>
<dbReference type="InterPro" id="IPR036389">
    <property type="entry name" value="RNase_III_sf"/>
</dbReference>
<keyword evidence="6" id="KW-0677">Repeat</keyword>
<dbReference type="SMART" id="SM00487">
    <property type="entry name" value="DEXDc"/>
    <property type="match status" value="1"/>
</dbReference>
<dbReference type="InParanoid" id="A0A6I9SNP7"/>
<dbReference type="RefSeq" id="XP_011071729.1">
    <property type="nucleotide sequence ID" value="XM_011073427.2"/>
</dbReference>
<dbReference type="InterPro" id="IPR011545">
    <property type="entry name" value="DEAD/DEAH_box_helicase_dom"/>
</dbReference>
<feature type="compositionally biased region" description="Basic and acidic residues" evidence="21">
    <location>
        <begin position="256"/>
        <end position="270"/>
    </location>
</feature>
<comment type="cofactor">
    <cofactor evidence="1">
        <name>Mn(2+)</name>
        <dbReference type="ChEBI" id="CHEBI:29035"/>
    </cofactor>
</comment>
<feature type="domain" description="DRBM" evidence="22">
    <location>
        <begin position="1856"/>
        <end position="1931"/>
    </location>
</feature>
<dbReference type="InterPro" id="IPR014720">
    <property type="entry name" value="dsRBD_dom"/>
</dbReference>
<feature type="region of interest" description="Disordered" evidence="21">
    <location>
        <begin position="132"/>
        <end position="196"/>
    </location>
</feature>
<dbReference type="GO" id="GO:0005524">
    <property type="term" value="F:ATP binding"/>
    <property type="evidence" value="ECO:0007669"/>
    <property type="project" value="UniProtKB-KW"/>
</dbReference>
<dbReference type="GO" id="GO:0046872">
    <property type="term" value="F:metal ion binding"/>
    <property type="evidence" value="ECO:0007669"/>
    <property type="project" value="UniProtKB-KW"/>
</dbReference>
<keyword evidence="4" id="KW-0540">Nuclease</keyword>
<dbReference type="SUPFAM" id="SSF54768">
    <property type="entry name" value="dsRNA-binding domain-like"/>
    <property type="match status" value="2"/>
</dbReference>
<dbReference type="Pfam" id="PF14709">
    <property type="entry name" value="DND1_DSRM"/>
    <property type="match status" value="1"/>
</dbReference>
<evidence type="ECO:0000256" key="13">
    <source>
        <dbReference type="ARBA" id="ARBA00022884"/>
    </source>
</evidence>
<dbReference type="Gene3D" id="1.10.1520.10">
    <property type="entry name" value="Ribonuclease III domain"/>
    <property type="match status" value="2"/>
</dbReference>
<dbReference type="GO" id="GO:0005737">
    <property type="term" value="C:cytoplasm"/>
    <property type="evidence" value="ECO:0007669"/>
    <property type="project" value="TreeGrafter"/>
</dbReference>
<feature type="compositionally biased region" description="Polar residues" evidence="21">
    <location>
        <begin position="246"/>
        <end position="255"/>
    </location>
</feature>
<dbReference type="Gene3D" id="2.170.260.10">
    <property type="entry name" value="paz domain"/>
    <property type="match status" value="1"/>
</dbReference>
<gene>
    <name evidence="29" type="primary">LOC105157122</name>
</gene>
<dbReference type="InterPro" id="IPR003100">
    <property type="entry name" value="PAZ_dom"/>
</dbReference>
<evidence type="ECO:0000256" key="10">
    <source>
        <dbReference type="ARBA" id="ARBA00022806"/>
    </source>
</evidence>
<evidence type="ECO:0000256" key="15">
    <source>
        <dbReference type="ARBA" id="ARBA00023211"/>
    </source>
</evidence>
<dbReference type="FunFam" id="1.10.1520.10:FF:000004">
    <property type="entry name" value="Endoribonuclease dicer-like 1"/>
    <property type="match status" value="1"/>
</dbReference>
<feature type="domain" description="PAZ" evidence="24">
    <location>
        <begin position="1216"/>
        <end position="1349"/>
    </location>
</feature>
<evidence type="ECO:0000256" key="14">
    <source>
        <dbReference type="ARBA" id="ARBA00023158"/>
    </source>
</evidence>
<dbReference type="FunFam" id="3.40.50.300:FF:000705">
    <property type="entry name" value="Endoribonuclease dicer-like protein"/>
    <property type="match status" value="1"/>
</dbReference>
<evidence type="ECO:0000256" key="20">
    <source>
        <dbReference type="PROSITE-ProRule" id="PRU00657"/>
    </source>
</evidence>
<feature type="compositionally biased region" description="Basic and acidic residues" evidence="21">
    <location>
        <begin position="139"/>
        <end position="174"/>
    </location>
</feature>
<dbReference type="KEGG" id="sind:105157122"/>
<evidence type="ECO:0000259" key="26">
    <source>
        <dbReference type="PROSITE" id="PS51194"/>
    </source>
</evidence>
<dbReference type="CDD" id="cd18802">
    <property type="entry name" value="SF2_C_dicer"/>
    <property type="match status" value="1"/>
</dbReference>
<dbReference type="PROSITE" id="PS00517">
    <property type="entry name" value="RNASE_3_1"/>
    <property type="match status" value="1"/>
</dbReference>
<dbReference type="FunFam" id="2.170.260.10:FF:000005">
    <property type="entry name" value="Endoribonuclease Dicer 1"/>
    <property type="match status" value="1"/>
</dbReference>
<dbReference type="InterPro" id="IPR014001">
    <property type="entry name" value="Helicase_ATP-bd"/>
</dbReference>
<dbReference type="PROSITE" id="PS50137">
    <property type="entry name" value="DS_RBD"/>
    <property type="match status" value="2"/>
</dbReference>
<dbReference type="PROSITE" id="PS50142">
    <property type="entry name" value="RNASE_3_2"/>
    <property type="match status" value="2"/>
</dbReference>
<dbReference type="Pfam" id="PF00636">
    <property type="entry name" value="Ribonuclease_3"/>
    <property type="match status" value="2"/>
</dbReference>
<evidence type="ECO:0000256" key="12">
    <source>
        <dbReference type="ARBA" id="ARBA00022842"/>
    </source>
</evidence>
<evidence type="ECO:0000259" key="22">
    <source>
        <dbReference type="PROSITE" id="PS50137"/>
    </source>
</evidence>
<evidence type="ECO:0000256" key="1">
    <source>
        <dbReference type="ARBA" id="ARBA00001936"/>
    </source>
</evidence>
<dbReference type="FunFam" id="3.30.160.380:FF:000001">
    <property type="entry name" value="Endoribonuclease dicer-like 1"/>
    <property type="match status" value="1"/>
</dbReference>
<organism evidence="28 29">
    <name type="scientific">Sesamum indicum</name>
    <name type="common">Oriental sesame</name>
    <name type="synonym">Sesamum orientale</name>
    <dbReference type="NCBI Taxonomy" id="4182"/>
    <lineage>
        <taxon>Eukaryota</taxon>
        <taxon>Viridiplantae</taxon>
        <taxon>Streptophyta</taxon>
        <taxon>Embryophyta</taxon>
        <taxon>Tracheophyta</taxon>
        <taxon>Spermatophyta</taxon>
        <taxon>Magnoliopsida</taxon>
        <taxon>eudicotyledons</taxon>
        <taxon>Gunneridae</taxon>
        <taxon>Pentapetalae</taxon>
        <taxon>asterids</taxon>
        <taxon>lamiids</taxon>
        <taxon>Lamiales</taxon>
        <taxon>Pedaliaceae</taxon>
        <taxon>Sesamum</taxon>
    </lineage>
</organism>
<dbReference type="OrthoDB" id="6513042at2759"/>
<dbReference type="PANTHER" id="PTHR14950:SF37">
    <property type="entry name" value="ENDORIBONUCLEASE DICER"/>
    <property type="match status" value="1"/>
</dbReference>
<name>A0A6I9SNP7_SESIN</name>
<evidence type="ECO:0000256" key="7">
    <source>
        <dbReference type="ARBA" id="ARBA00022741"/>
    </source>
</evidence>
<comment type="subcellular location">
    <subcellularLocation>
        <location evidence="3">Nucleus</location>
    </subcellularLocation>
</comment>
<evidence type="ECO:0000256" key="5">
    <source>
        <dbReference type="ARBA" id="ARBA00022723"/>
    </source>
</evidence>
<proteinExistence type="inferred from homology"/>
<dbReference type="SMART" id="SM00490">
    <property type="entry name" value="HELICc"/>
    <property type="match status" value="1"/>
</dbReference>
<dbReference type="GeneID" id="105157122"/>
<dbReference type="SMART" id="SM00358">
    <property type="entry name" value="DSRM"/>
    <property type="match status" value="2"/>
</dbReference>
<dbReference type="GO" id="GO:0004386">
    <property type="term" value="F:helicase activity"/>
    <property type="evidence" value="ECO:0007669"/>
    <property type="project" value="UniProtKB-KW"/>
</dbReference>
<keyword evidence="11" id="KW-0067">ATP-binding</keyword>
<evidence type="ECO:0000256" key="21">
    <source>
        <dbReference type="SAM" id="MobiDB-lite"/>
    </source>
</evidence>
<dbReference type="SUPFAM" id="SSF101690">
    <property type="entry name" value="PAZ domain"/>
    <property type="match status" value="1"/>
</dbReference>
<dbReference type="Pfam" id="PF03368">
    <property type="entry name" value="Dicer_dimer"/>
    <property type="match status" value="1"/>
</dbReference>
<keyword evidence="28" id="KW-1185">Reference proteome</keyword>
<dbReference type="InterPro" id="IPR038248">
    <property type="entry name" value="Dicer_dimer_sf"/>
</dbReference>
<dbReference type="FunFam" id="1.10.1520.10:FF:000007">
    <property type="entry name" value="Endoribonuclease dicer-like protein"/>
    <property type="match status" value="1"/>
</dbReference>
<dbReference type="PROSITE" id="PS51327">
    <property type="entry name" value="DICER_DSRBF"/>
    <property type="match status" value="1"/>
</dbReference>
<dbReference type="InterPro" id="IPR001650">
    <property type="entry name" value="Helicase_C-like"/>
</dbReference>
<dbReference type="Gene3D" id="3.40.50.300">
    <property type="entry name" value="P-loop containing nucleotide triphosphate hydrolases"/>
    <property type="match status" value="2"/>
</dbReference>
<dbReference type="InterPro" id="IPR005034">
    <property type="entry name" value="Dicer_dimerisation"/>
</dbReference>
<dbReference type="FunCoup" id="A0A6I9SNP7">
    <property type="interactions" value="2436"/>
</dbReference>
<sequence>MDKEEGRDSVNSCTHAADGRPSYWLDACEDVSCDDYFVDFEPATITSIPEPESHSHGGCHVTCFFGGDDRTVDSIKNGNSDLPTHTITNPSRNPLQNSCSSVQKALVQDQHSVSRPAIVNCNGKRPSFYSNGFTNEETDNGKMHHEFYDSDQRHDKKIRGRDPKKERRIWERAPGRKRQRGWDDPETDGQVRDKLRRRERYSTGSWKERDYREARGYWEREKETNELVFRVGSWESCRNRDEKVNSQKSNKCTGSSEEKKDEPKEKLPEEQARQYQLDVLEQAKKRNTIAFLETGAGKTLIAVLLMKSVSTELQKQNKKMLAVFLVPKVPLVYQQAEVIRERTGYQVGHYCGEMGQDFWDARRWQREFESKQVLVMTAQILLNILRHSIVKMEAINLLILDECHHAVKKHPYSLVMSEFYHTTPKEKRPSVFGMTASPVNLKGVSSQVDCALKIRNLESKLDAVVCTIKDRAELEKHVPMPSEVVVEYDKAASLWSLHEQIKQMEQMVEEAARSSSRRSKWQFMGARDAGAKEELRQVYGVSERTESDGAANLIQKLRAINYALGELGQWCAYKVAQAFLTALQNDERANYQLDVKFQESYLQKVVSLLQCHLSEGAILESNIVGTDTDSSAADAEGNGSDELEEGELTNSHVVSGGEHVDVIIGAAVADGKVTPKVQSLIKILLKYQHTEDFRAIIFVERVVAALVLPKVFAELPSLSFVKSASLIGHNNSQEMRTSQMQDTIARFRDGRVTVLVATSVAEEGLDIRQCNVVIRFDLAKTVLAYIQSRGRARKPGSDYILMVERGNLSHTAFLRNARNSEETLRKEAIERTDISHLKDTCGVNSGEAIVGTVYQVESTGAVVSLNSAVGLIHFYCSQLPSDRYSILHPEFIMERHEKPGSPTEYSCKLQLPCNAPFEKLEGPPCRSMRLAQQAVCLAACKKLHEMGAFTDMLLPDKGIGEEAEKVEQNDEGDPLPGTARHREFYPEGVADILRGEWILSGKGCDDSKLFHLYMYSIKCENVGFSKDPLLTQVSEFAILFGNELDAEVLSMSMDLFIARSVITKASLVFKGPLEVRESQLALLKSFHVRLMSIVLDVDVEPSNTPWDTAKAYLFVPLAGGISADPMNDIDWVLVENVTETDAWSNPLQRARPDVYLGTNERSLGGDRREYGFGKLRHGMAFEQKSHPTYGIRGAVAQFDVVKASGLAPKRDAGEVPYQVDITKGKLMLADSCIEAENLVGRIITAAHSGKRFYVDSVRFDMTAENSFPRKEGYLGPLEYSSYADYYKQKYGVDLRYKQQPLIRARGVSYCKNLLSPRFEHSEGHDGESEEINEKIYYVFLPPELCFVHPLPGSLVRGAQRLPSIMRRVESMLLAVQLKDIISYPVPASKILEALTAASCQETFCYERAELLGDAYLKWVVSRFLFLKYPQKHEGQLTRMRQQMVSNIVLYQYALNKGLQSYIQADRFAPSRWAAPGVLPVFDEDTKEEELSFFDQEVEYDEGLRRKIHDDEEYEEYEMEDGELESDSSSYRVLSGKTLADVVEALIGVYYVEGGKNAANHLMKWIGIEIDFDLKEINYSIKPSTVPDNILRTIDFDALEGSLNVKFTDRGLLVEAITHASRPSSGVSCYQRLEFVGDAVLDHLITRHLFFTYTDLPPGRLTDLRAAAVNNENFARVAVKHNLHLHLRHGSSALEKQIRDFVKEVQNELSKPGFNSFGLGDCKAPKVLGDIVESIAGAIFLDSGCNTAAVWKVFQPLLNPMVTPETLPMHPVRELQERCQQQAEGLEYKASRNGNLATVEVYVDGVQVGVAHNPQKKMAQKLAARNALVALKEKEKAEAKVNVDDDGKEKKNGSQTFTRQTLNDICLRRNWPMPLYKCVHEGGPAHAKRFTFAVRVNTSDRGWTDECIGEPMPSVKKAKDSAAVLLLELLNKWYA</sequence>
<dbReference type="Proteomes" id="UP000504604">
    <property type="component" value="Linkage group LG3"/>
</dbReference>
<dbReference type="PROSITE" id="PS51192">
    <property type="entry name" value="HELICASE_ATP_BIND_1"/>
    <property type="match status" value="1"/>
</dbReference>
<dbReference type="CDD" id="cd19869">
    <property type="entry name" value="DSRM_DCL_plant"/>
    <property type="match status" value="1"/>
</dbReference>
<dbReference type="PROSITE" id="PS50821">
    <property type="entry name" value="PAZ"/>
    <property type="match status" value="1"/>
</dbReference>